<dbReference type="AlphaFoldDB" id="A0AA39W3B7"/>
<name>A0AA39W3B7_ACESA</name>
<feature type="compositionally biased region" description="Basic and acidic residues" evidence="1">
    <location>
        <begin position="1"/>
        <end position="11"/>
    </location>
</feature>
<organism evidence="2 3">
    <name type="scientific">Acer saccharum</name>
    <name type="common">Sugar maple</name>
    <dbReference type="NCBI Taxonomy" id="4024"/>
    <lineage>
        <taxon>Eukaryota</taxon>
        <taxon>Viridiplantae</taxon>
        <taxon>Streptophyta</taxon>
        <taxon>Embryophyta</taxon>
        <taxon>Tracheophyta</taxon>
        <taxon>Spermatophyta</taxon>
        <taxon>Magnoliopsida</taxon>
        <taxon>eudicotyledons</taxon>
        <taxon>Gunneridae</taxon>
        <taxon>Pentapetalae</taxon>
        <taxon>rosids</taxon>
        <taxon>malvids</taxon>
        <taxon>Sapindales</taxon>
        <taxon>Sapindaceae</taxon>
        <taxon>Hippocastanoideae</taxon>
        <taxon>Acereae</taxon>
        <taxon>Acer</taxon>
    </lineage>
</organism>
<evidence type="ECO:0000313" key="3">
    <source>
        <dbReference type="Proteomes" id="UP001168877"/>
    </source>
</evidence>
<reference evidence="2" key="2">
    <citation type="submission" date="2023-06" db="EMBL/GenBank/DDBJ databases">
        <authorList>
            <person name="Swenson N.G."/>
            <person name="Wegrzyn J.L."/>
            <person name="Mcevoy S.L."/>
        </authorList>
    </citation>
    <scope>NUCLEOTIDE SEQUENCE</scope>
    <source>
        <strain evidence="2">NS2018</strain>
        <tissue evidence="2">Leaf</tissue>
    </source>
</reference>
<keyword evidence="3" id="KW-1185">Reference proteome</keyword>
<sequence>MGENDIRKGESGPEIGKQPSPKYEKGIGLHGPSNRVSKSPSTVKSFIDNMFLSDGVIKVQSGNSGMGRIIDIDGMNSTSSESSKEEFLSFSVEWEAYGEDNINQKMVSWILNDKIFNLAIKCYGMKHGSSKILNMGFSFGACFQWQGGENTKSSEEDGAGPSTQHQVLQNTESSEEDGAGLSTQHLVLKNEESYEEDGAGPSTQHLE</sequence>
<dbReference type="EMBL" id="JAUESC010000003">
    <property type="protein sequence ID" value="KAK0602110.1"/>
    <property type="molecule type" value="Genomic_DNA"/>
</dbReference>
<feature type="region of interest" description="Disordered" evidence="1">
    <location>
        <begin position="1"/>
        <end position="40"/>
    </location>
</feature>
<accession>A0AA39W3B7</accession>
<dbReference type="Proteomes" id="UP001168877">
    <property type="component" value="Unassembled WGS sequence"/>
</dbReference>
<feature type="region of interest" description="Disordered" evidence="1">
    <location>
        <begin position="149"/>
        <end position="207"/>
    </location>
</feature>
<comment type="caution">
    <text evidence="2">The sequence shown here is derived from an EMBL/GenBank/DDBJ whole genome shotgun (WGS) entry which is preliminary data.</text>
</comment>
<evidence type="ECO:0000256" key="1">
    <source>
        <dbReference type="SAM" id="MobiDB-lite"/>
    </source>
</evidence>
<gene>
    <name evidence="2" type="ORF">LWI29_030421</name>
</gene>
<proteinExistence type="predicted"/>
<feature type="compositionally biased region" description="Polar residues" evidence="1">
    <location>
        <begin position="161"/>
        <end position="172"/>
    </location>
</feature>
<evidence type="ECO:0000313" key="2">
    <source>
        <dbReference type="EMBL" id="KAK0602110.1"/>
    </source>
</evidence>
<protein>
    <submittedName>
        <fullName evidence="2">Uncharacterized protein</fullName>
    </submittedName>
</protein>
<reference evidence="2" key="1">
    <citation type="journal article" date="2022" name="Plant J.">
        <title>Strategies of tolerance reflected in two North American maple genomes.</title>
        <authorList>
            <person name="McEvoy S.L."/>
            <person name="Sezen U.U."/>
            <person name="Trouern-Trend A."/>
            <person name="McMahon S.M."/>
            <person name="Schaberg P.G."/>
            <person name="Yang J."/>
            <person name="Wegrzyn J.L."/>
            <person name="Swenson N.G."/>
        </authorList>
    </citation>
    <scope>NUCLEOTIDE SEQUENCE</scope>
    <source>
        <strain evidence="2">NS2018</strain>
    </source>
</reference>